<evidence type="ECO:0000256" key="2">
    <source>
        <dbReference type="SAM" id="SignalP"/>
    </source>
</evidence>
<feature type="chain" id="PRO_5013109581" description="Extracellular membrane protein CFEM domain-containing protein" evidence="2">
    <location>
        <begin position="22"/>
        <end position="170"/>
    </location>
</feature>
<feature type="compositionally biased region" description="Low complexity" evidence="1">
    <location>
        <begin position="85"/>
        <end position="147"/>
    </location>
</feature>
<dbReference type="OrthoDB" id="4776947at2759"/>
<dbReference type="STRING" id="1073089.A0A1L9S210"/>
<protein>
    <recommendedName>
        <fullName evidence="5">Extracellular membrane protein CFEM domain-containing protein</fullName>
    </recommendedName>
</protein>
<feature type="region of interest" description="Disordered" evidence="1">
    <location>
        <begin position="81"/>
        <end position="147"/>
    </location>
</feature>
<sequence>MHFAKSAILLSLVALSNVVVASTPACLLSAVGSQENPADLKAICVTNVDKVKDTITEKCGDKKKEALDFFSDVCASAGHKNVVDSSSTSSASGTTATSTGSKSTGTGFVTSTSTSSASDSNSSGSSGTSSSSSSSSSPSPSDSVSAGASDRHVSAAAFAAVVFVGFAATL</sequence>
<gene>
    <name evidence="3" type="ORF">ASPWEDRAFT_178952</name>
</gene>
<keyword evidence="4" id="KW-1185">Reference proteome</keyword>
<keyword evidence="2" id="KW-0732">Signal</keyword>
<reference evidence="4" key="1">
    <citation type="journal article" date="2017" name="Genome Biol.">
        <title>Comparative genomics reveals high biological diversity and specific adaptations in the industrially and medically important fungal genus Aspergillus.</title>
        <authorList>
            <person name="de Vries R.P."/>
            <person name="Riley R."/>
            <person name="Wiebenga A."/>
            <person name="Aguilar-Osorio G."/>
            <person name="Amillis S."/>
            <person name="Uchima C.A."/>
            <person name="Anderluh G."/>
            <person name="Asadollahi M."/>
            <person name="Askin M."/>
            <person name="Barry K."/>
            <person name="Battaglia E."/>
            <person name="Bayram O."/>
            <person name="Benocci T."/>
            <person name="Braus-Stromeyer S.A."/>
            <person name="Caldana C."/>
            <person name="Canovas D."/>
            <person name="Cerqueira G.C."/>
            <person name="Chen F."/>
            <person name="Chen W."/>
            <person name="Choi C."/>
            <person name="Clum A."/>
            <person name="Dos Santos R.A."/>
            <person name="Damasio A.R."/>
            <person name="Diallinas G."/>
            <person name="Emri T."/>
            <person name="Fekete E."/>
            <person name="Flipphi M."/>
            <person name="Freyberg S."/>
            <person name="Gallo A."/>
            <person name="Gournas C."/>
            <person name="Habgood R."/>
            <person name="Hainaut M."/>
            <person name="Harispe M.L."/>
            <person name="Henrissat B."/>
            <person name="Hilden K.S."/>
            <person name="Hope R."/>
            <person name="Hossain A."/>
            <person name="Karabika E."/>
            <person name="Karaffa L."/>
            <person name="Karanyi Z."/>
            <person name="Krasevec N."/>
            <person name="Kuo A."/>
            <person name="Kusch H."/>
            <person name="LaButti K."/>
            <person name="Lagendijk E.L."/>
            <person name="Lapidus A."/>
            <person name="Levasseur A."/>
            <person name="Lindquist E."/>
            <person name="Lipzen A."/>
            <person name="Logrieco A.F."/>
            <person name="MacCabe A."/>
            <person name="Maekelae M.R."/>
            <person name="Malavazi I."/>
            <person name="Melin P."/>
            <person name="Meyer V."/>
            <person name="Mielnichuk N."/>
            <person name="Miskei M."/>
            <person name="Molnar A.P."/>
            <person name="Mule G."/>
            <person name="Ngan C.Y."/>
            <person name="Orejas M."/>
            <person name="Orosz E."/>
            <person name="Ouedraogo J.P."/>
            <person name="Overkamp K.M."/>
            <person name="Park H.-S."/>
            <person name="Perrone G."/>
            <person name="Piumi F."/>
            <person name="Punt P.J."/>
            <person name="Ram A.F."/>
            <person name="Ramon A."/>
            <person name="Rauscher S."/>
            <person name="Record E."/>
            <person name="Riano-Pachon D.M."/>
            <person name="Robert V."/>
            <person name="Roehrig J."/>
            <person name="Ruller R."/>
            <person name="Salamov A."/>
            <person name="Salih N.S."/>
            <person name="Samson R.A."/>
            <person name="Sandor E."/>
            <person name="Sanguinetti M."/>
            <person name="Schuetze T."/>
            <person name="Sepcic K."/>
            <person name="Shelest E."/>
            <person name="Sherlock G."/>
            <person name="Sophianopoulou V."/>
            <person name="Squina F.M."/>
            <person name="Sun H."/>
            <person name="Susca A."/>
            <person name="Todd R.B."/>
            <person name="Tsang A."/>
            <person name="Unkles S.E."/>
            <person name="van de Wiele N."/>
            <person name="van Rossen-Uffink D."/>
            <person name="Oliveira J.V."/>
            <person name="Vesth T.C."/>
            <person name="Visser J."/>
            <person name="Yu J.-H."/>
            <person name="Zhou M."/>
            <person name="Andersen M.R."/>
            <person name="Archer D.B."/>
            <person name="Baker S.E."/>
            <person name="Benoit I."/>
            <person name="Brakhage A.A."/>
            <person name="Braus G.H."/>
            <person name="Fischer R."/>
            <person name="Frisvad J.C."/>
            <person name="Goldman G.H."/>
            <person name="Houbraken J."/>
            <person name="Oakley B."/>
            <person name="Pocsi I."/>
            <person name="Scazzocchio C."/>
            <person name="Seiboth B."/>
            <person name="vanKuyk P.A."/>
            <person name="Wortman J."/>
            <person name="Dyer P.S."/>
            <person name="Grigoriev I.V."/>
        </authorList>
    </citation>
    <scope>NUCLEOTIDE SEQUENCE [LARGE SCALE GENOMIC DNA]</scope>
    <source>
        <strain evidence="4">DTO 134E9</strain>
    </source>
</reference>
<evidence type="ECO:0000313" key="3">
    <source>
        <dbReference type="EMBL" id="OJJ41190.1"/>
    </source>
</evidence>
<dbReference type="Proteomes" id="UP000184383">
    <property type="component" value="Unassembled WGS sequence"/>
</dbReference>
<dbReference type="AlphaFoldDB" id="A0A1L9S210"/>
<evidence type="ECO:0000313" key="4">
    <source>
        <dbReference type="Proteomes" id="UP000184383"/>
    </source>
</evidence>
<proteinExistence type="predicted"/>
<evidence type="ECO:0000256" key="1">
    <source>
        <dbReference type="SAM" id="MobiDB-lite"/>
    </source>
</evidence>
<name>A0A1L9S210_ASPWE</name>
<dbReference type="VEuPathDB" id="FungiDB:ASPWEDRAFT_178952"/>
<evidence type="ECO:0008006" key="5">
    <source>
        <dbReference type="Google" id="ProtNLM"/>
    </source>
</evidence>
<dbReference type="GeneID" id="63747628"/>
<organism evidence="3 4">
    <name type="scientific">Aspergillus wentii DTO 134E9</name>
    <dbReference type="NCBI Taxonomy" id="1073089"/>
    <lineage>
        <taxon>Eukaryota</taxon>
        <taxon>Fungi</taxon>
        <taxon>Dikarya</taxon>
        <taxon>Ascomycota</taxon>
        <taxon>Pezizomycotina</taxon>
        <taxon>Eurotiomycetes</taxon>
        <taxon>Eurotiomycetidae</taxon>
        <taxon>Eurotiales</taxon>
        <taxon>Aspergillaceae</taxon>
        <taxon>Aspergillus</taxon>
        <taxon>Aspergillus subgen. Cremei</taxon>
    </lineage>
</organism>
<feature type="signal peptide" evidence="2">
    <location>
        <begin position="1"/>
        <end position="21"/>
    </location>
</feature>
<dbReference type="RefSeq" id="XP_040694866.1">
    <property type="nucleotide sequence ID" value="XM_040831780.1"/>
</dbReference>
<accession>A0A1L9S210</accession>
<dbReference type="EMBL" id="KV878209">
    <property type="protein sequence ID" value="OJJ41190.1"/>
    <property type="molecule type" value="Genomic_DNA"/>
</dbReference>